<dbReference type="EMBL" id="CAKKNE010000002">
    <property type="protein sequence ID" value="CAH0367692.1"/>
    <property type="molecule type" value="Genomic_DNA"/>
</dbReference>
<dbReference type="PANTHER" id="PTHR22916:SF3">
    <property type="entry name" value="UDP-GLCNAC:BETAGAL BETA-1,3-N-ACETYLGLUCOSAMINYLTRANSFERASE-LIKE PROTEIN 1"/>
    <property type="match status" value="1"/>
</dbReference>
<dbReference type="PANTHER" id="PTHR22916">
    <property type="entry name" value="GLYCOSYLTRANSFERASE"/>
    <property type="match status" value="1"/>
</dbReference>
<dbReference type="AlphaFoldDB" id="A0A8J2SGG9"/>
<dbReference type="Pfam" id="PF00535">
    <property type="entry name" value="Glycos_transf_2"/>
    <property type="match status" value="1"/>
</dbReference>
<evidence type="ECO:0000313" key="2">
    <source>
        <dbReference type="EMBL" id="CAH0367692.1"/>
    </source>
</evidence>
<sequence length="351" mass="39239">MAALAAATNINGVTCVVPAFNASQTIDACLASLLAQRTDLELEVLIVDDGSEDGTSVKARQWQARFARLQMSLRVIRQERNGGAARARNVGIEHASYDWILTCDADDTSRPRRVAALRRAAETQPDAKNTLFGSRFSRHPPNATARYAAWANSLSSERLFLERFRECTLIQPTWFFHRALWRSAGRYDDNGATCDDLRFFLRHVGRGGRLFRVEEDLVVYTLSEGLSSMTHRKELVKCRVAAFVKQILDGMWKGRKIHVWGAGRDGRCFLNELALLGRASVVEALYDVDDAKLGTYHNGATGLSMPVRHVDEIRAPFVVCVSMRNPELVSFVRAAAKKLGAIEGTDYYHFN</sequence>
<dbReference type="SUPFAM" id="SSF53448">
    <property type="entry name" value="Nucleotide-diphospho-sugar transferases"/>
    <property type="match status" value="1"/>
</dbReference>
<dbReference type="InterPro" id="IPR029044">
    <property type="entry name" value="Nucleotide-diphossugar_trans"/>
</dbReference>
<dbReference type="InterPro" id="IPR001173">
    <property type="entry name" value="Glyco_trans_2-like"/>
</dbReference>
<evidence type="ECO:0000313" key="3">
    <source>
        <dbReference type="Proteomes" id="UP000789595"/>
    </source>
</evidence>
<protein>
    <recommendedName>
        <fullName evidence="1">Glycosyltransferase 2-like domain-containing protein</fullName>
    </recommendedName>
</protein>
<dbReference type="GO" id="GO:0016758">
    <property type="term" value="F:hexosyltransferase activity"/>
    <property type="evidence" value="ECO:0007669"/>
    <property type="project" value="UniProtKB-ARBA"/>
</dbReference>
<gene>
    <name evidence="2" type="ORF">PECAL_2P07270</name>
</gene>
<evidence type="ECO:0000259" key="1">
    <source>
        <dbReference type="Pfam" id="PF00535"/>
    </source>
</evidence>
<dbReference type="OrthoDB" id="206708at2759"/>
<proteinExistence type="predicted"/>
<feature type="domain" description="Glycosyltransferase 2-like" evidence="1">
    <location>
        <begin position="15"/>
        <end position="177"/>
    </location>
</feature>
<accession>A0A8J2SGG9</accession>
<comment type="caution">
    <text evidence="2">The sequence shown here is derived from an EMBL/GenBank/DDBJ whole genome shotgun (WGS) entry which is preliminary data.</text>
</comment>
<name>A0A8J2SGG9_9STRA</name>
<dbReference type="Proteomes" id="UP000789595">
    <property type="component" value="Unassembled WGS sequence"/>
</dbReference>
<reference evidence="2" key="1">
    <citation type="submission" date="2021-11" db="EMBL/GenBank/DDBJ databases">
        <authorList>
            <consortium name="Genoscope - CEA"/>
            <person name="William W."/>
        </authorList>
    </citation>
    <scope>NUCLEOTIDE SEQUENCE</scope>
</reference>
<keyword evidence="3" id="KW-1185">Reference proteome</keyword>
<dbReference type="Gene3D" id="3.90.550.10">
    <property type="entry name" value="Spore Coat Polysaccharide Biosynthesis Protein SpsA, Chain A"/>
    <property type="match status" value="1"/>
</dbReference>
<organism evidence="2 3">
    <name type="scientific">Pelagomonas calceolata</name>
    <dbReference type="NCBI Taxonomy" id="35677"/>
    <lineage>
        <taxon>Eukaryota</taxon>
        <taxon>Sar</taxon>
        <taxon>Stramenopiles</taxon>
        <taxon>Ochrophyta</taxon>
        <taxon>Pelagophyceae</taxon>
        <taxon>Pelagomonadales</taxon>
        <taxon>Pelagomonadaceae</taxon>
        <taxon>Pelagomonas</taxon>
    </lineage>
</organism>